<dbReference type="Proteomes" id="UP001408356">
    <property type="component" value="Unassembled WGS sequence"/>
</dbReference>
<dbReference type="SUPFAM" id="SSF53335">
    <property type="entry name" value="S-adenosyl-L-methionine-dependent methyltransferases"/>
    <property type="match status" value="1"/>
</dbReference>
<dbReference type="EMBL" id="JARVKF010000392">
    <property type="protein sequence ID" value="KAK9418236.1"/>
    <property type="molecule type" value="Genomic_DNA"/>
</dbReference>
<name>A0ABR2UV29_9PEZI</name>
<sequence>MSSPYRPQAHGSHLTIESQDRPCQIMLRIIMFQISSTLRRLYSGNTIADPLSVEEKGRIWQNYKPDRYFLPNDAVEQDRLDFASYRGCCLMLHMIQDPHTRSAALDDVLHLAPVKGDPLRVLDIGTGTGPELLVRTRGCGRRVGARCTVRLHSRSAHVHVLRQPHGRRTQGRRQPPARRLVRVPGPNAQHRLGRQHAPRHGAAQFRAPCDIEVSRKYKDYPAEAGFVDIIEVKFKLFGNDWSETEPERTPDEYSIVLDAEVTRAISDKLPGEGLGLPDEIIKLIVP</sequence>
<comment type="caution">
    <text evidence="1">The sequence shown here is derived from an EMBL/GenBank/DDBJ whole genome shotgun (WGS) entry which is preliminary data.</text>
</comment>
<proteinExistence type="predicted"/>
<accession>A0ABR2UV29</accession>
<reference evidence="1 2" key="1">
    <citation type="journal article" date="2024" name="J. Plant Pathol.">
        <title>Sequence and assembly of the genome of Seiridium unicorne, isolate CBS 538.82, causal agent of cypress canker disease.</title>
        <authorList>
            <person name="Scali E."/>
            <person name="Rocca G.D."/>
            <person name="Danti R."/>
            <person name="Garbelotto M."/>
            <person name="Barberini S."/>
            <person name="Baroncelli R."/>
            <person name="Emiliani G."/>
        </authorList>
    </citation>
    <scope>NUCLEOTIDE SEQUENCE [LARGE SCALE GENOMIC DNA]</scope>
    <source>
        <strain evidence="1 2">BM-138-508</strain>
    </source>
</reference>
<dbReference type="InterPro" id="IPR029063">
    <property type="entry name" value="SAM-dependent_MTases_sf"/>
</dbReference>
<gene>
    <name evidence="1" type="ORF">SUNI508_08197</name>
</gene>
<protein>
    <submittedName>
        <fullName evidence="1">Uncharacterized protein</fullName>
    </submittedName>
</protein>
<organism evidence="1 2">
    <name type="scientific">Seiridium unicorne</name>
    <dbReference type="NCBI Taxonomy" id="138068"/>
    <lineage>
        <taxon>Eukaryota</taxon>
        <taxon>Fungi</taxon>
        <taxon>Dikarya</taxon>
        <taxon>Ascomycota</taxon>
        <taxon>Pezizomycotina</taxon>
        <taxon>Sordariomycetes</taxon>
        <taxon>Xylariomycetidae</taxon>
        <taxon>Amphisphaeriales</taxon>
        <taxon>Sporocadaceae</taxon>
        <taxon>Seiridium</taxon>
    </lineage>
</organism>
<evidence type="ECO:0000313" key="2">
    <source>
        <dbReference type="Proteomes" id="UP001408356"/>
    </source>
</evidence>
<keyword evidence="2" id="KW-1185">Reference proteome</keyword>
<evidence type="ECO:0000313" key="1">
    <source>
        <dbReference type="EMBL" id="KAK9418236.1"/>
    </source>
</evidence>